<evidence type="ECO:0000256" key="2">
    <source>
        <dbReference type="ARBA" id="ARBA00022801"/>
    </source>
</evidence>
<dbReference type="InterPro" id="IPR037094">
    <property type="entry name" value="Glyco_hydro_38_cen_sf"/>
</dbReference>
<accession>A0A9D1LQW2</accession>
<proteinExistence type="predicted"/>
<dbReference type="InterPro" id="IPR011013">
    <property type="entry name" value="Gal_mutarotase_sf_dom"/>
</dbReference>
<dbReference type="GO" id="GO:0006013">
    <property type="term" value="P:mannose metabolic process"/>
    <property type="evidence" value="ECO:0007669"/>
    <property type="project" value="InterPro"/>
</dbReference>
<keyword evidence="1" id="KW-0479">Metal-binding</keyword>
<dbReference type="SMART" id="SM00872">
    <property type="entry name" value="Alpha-mann_mid"/>
    <property type="match status" value="1"/>
</dbReference>
<dbReference type="InterPro" id="IPR015341">
    <property type="entry name" value="Glyco_hydro_38_cen"/>
</dbReference>
<dbReference type="Pfam" id="PF17677">
    <property type="entry name" value="Glyco_hydro38C2"/>
    <property type="match status" value="1"/>
</dbReference>
<dbReference type="GO" id="GO:0046872">
    <property type="term" value="F:metal ion binding"/>
    <property type="evidence" value="ECO:0007669"/>
    <property type="project" value="UniProtKB-KW"/>
</dbReference>
<reference evidence="4" key="2">
    <citation type="journal article" date="2021" name="PeerJ">
        <title>Extensive microbial diversity within the chicken gut microbiome revealed by metagenomics and culture.</title>
        <authorList>
            <person name="Gilroy R."/>
            <person name="Ravi A."/>
            <person name="Getino M."/>
            <person name="Pursley I."/>
            <person name="Horton D.L."/>
            <person name="Alikhan N.F."/>
            <person name="Baker D."/>
            <person name="Gharbi K."/>
            <person name="Hall N."/>
            <person name="Watson M."/>
            <person name="Adriaenssens E.M."/>
            <person name="Foster-Nyarko E."/>
            <person name="Jarju S."/>
            <person name="Secka A."/>
            <person name="Antonio M."/>
            <person name="Oren A."/>
            <person name="Chaudhuri R.R."/>
            <person name="La Ragione R."/>
            <person name="Hildebrand F."/>
            <person name="Pallen M.J."/>
        </authorList>
    </citation>
    <scope>NUCLEOTIDE SEQUENCE</scope>
    <source>
        <strain evidence="4">ChiSxjej2B14-8506</strain>
    </source>
</reference>
<dbReference type="InterPro" id="IPR028995">
    <property type="entry name" value="Glyco_hydro_57/38_cen_sf"/>
</dbReference>
<protein>
    <recommendedName>
        <fullName evidence="3">Glycoside hydrolase family 38 central domain-containing protein</fullName>
    </recommendedName>
</protein>
<dbReference type="PANTHER" id="PTHR46017:SF2">
    <property type="entry name" value="MANNOSYLGLYCERATE HYDROLASE"/>
    <property type="match status" value="1"/>
</dbReference>
<organism evidence="4 5">
    <name type="scientific">Candidatus Fimadaptatus faecigallinarum</name>
    <dbReference type="NCBI Taxonomy" id="2840814"/>
    <lineage>
        <taxon>Bacteria</taxon>
        <taxon>Bacillati</taxon>
        <taxon>Bacillota</taxon>
        <taxon>Clostridia</taxon>
        <taxon>Eubacteriales</taxon>
        <taxon>Candidatus Fimadaptatus</taxon>
    </lineage>
</organism>
<dbReference type="GO" id="GO:0009313">
    <property type="term" value="P:oligosaccharide catabolic process"/>
    <property type="evidence" value="ECO:0007669"/>
    <property type="project" value="TreeGrafter"/>
</dbReference>
<evidence type="ECO:0000256" key="1">
    <source>
        <dbReference type="ARBA" id="ARBA00022723"/>
    </source>
</evidence>
<dbReference type="PANTHER" id="PTHR46017">
    <property type="entry name" value="ALPHA-MANNOSIDASE 2C1"/>
    <property type="match status" value="1"/>
</dbReference>
<dbReference type="AlphaFoldDB" id="A0A9D1LQW2"/>
<name>A0A9D1LQW2_9FIRM</name>
<dbReference type="EMBL" id="DVNK01000027">
    <property type="protein sequence ID" value="HIU46366.1"/>
    <property type="molecule type" value="Genomic_DNA"/>
</dbReference>
<keyword evidence="2" id="KW-0378">Hydrolase</keyword>
<evidence type="ECO:0000313" key="5">
    <source>
        <dbReference type="Proteomes" id="UP000824123"/>
    </source>
</evidence>
<dbReference type="InterPro" id="IPR041147">
    <property type="entry name" value="GH38_C"/>
</dbReference>
<dbReference type="GO" id="GO:0004559">
    <property type="term" value="F:alpha-mannosidase activity"/>
    <property type="evidence" value="ECO:0007669"/>
    <property type="project" value="InterPro"/>
</dbReference>
<comment type="caution">
    <text evidence="4">The sequence shown here is derived from an EMBL/GenBank/DDBJ whole genome shotgun (WGS) entry which is preliminary data.</text>
</comment>
<dbReference type="SUPFAM" id="SSF88688">
    <property type="entry name" value="Families 57/38 glycoside transferase middle domain"/>
    <property type="match status" value="1"/>
</dbReference>
<dbReference type="Proteomes" id="UP000824123">
    <property type="component" value="Unassembled WGS sequence"/>
</dbReference>
<dbReference type="GO" id="GO:0030246">
    <property type="term" value="F:carbohydrate binding"/>
    <property type="evidence" value="ECO:0007669"/>
    <property type="project" value="InterPro"/>
</dbReference>
<evidence type="ECO:0000259" key="3">
    <source>
        <dbReference type="SMART" id="SM00872"/>
    </source>
</evidence>
<dbReference type="Gene3D" id="1.20.1270.50">
    <property type="entry name" value="Glycoside hydrolase family 38, central domain"/>
    <property type="match status" value="1"/>
</dbReference>
<dbReference type="SUPFAM" id="SSF74650">
    <property type="entry name" value="Galactose mutarotase-like"/>
    <property type="match status" value="1"/>
</dbReference>
<reference evidence="4" key="1">
    <citation type="submission" date="2020-10" db="EMBL/GenBank/DDBJ databases">
        <authorList>
            <person name="Gilroy R."/>
        </authorList>
    </citation>
    <scope>NUCLEOTIDE SEQUENCE</scope>
    <source>
        <strain evidence="4">ChiSxjej2B14-8506</strain>
    </source>
</reference>
<evidence type="ECO:0000313" key="4">
    <source>
        <dbReference type="EMBL" id="HIU46366.1"/>
    </source>
</evidence>
<gene>
    <name evidence="4" type="ORF">IAC59_03800</name>
</gene>
<feature type="domain" description="Glycoside hydrolase family 38 central" evidence="3">
    <location>
        <begin position="20"/>
        <end position="94"/>
    </location>
</feature>
<sequence length="632" mass="68821">MQLATGELRSGYRAYLLGDTLSTRMPLKQLQRRAEVMLENHLEPMLTMLDMAGLSAYPEAKLRHMWRLLLANLPHDSICGCGVDAVHAEMLGRYAELDDCAAQVELEARRALGDVADDGSVAGLPVRTQADEGVVTVFTTLSSGRRTQARVVIERVVHPLRYVDYDQDQRLLEFDGDDAPAHPTGIVFTAADGTELRGEIESCELCDTVEPNMYSQPTMNRCLRIVASFCPECFGVGWRQYAYRLEYGARAAQGSAASVENEFFRVTCGEDGALDVLDKRTGARYDGLARLADAGDAGDEYTFDPIAGAALGMLPGSVQVDAAGAALVVRGVMRLPESVGEVRHSRSVNTVDCAVRVTARALPGVERVDVRVEFDNRARDHRLTALFPLGARAVRCVSDSLFSIDERAIVRDGGGDWTGWMERPNNSFFMKNMAALTGEGRALAVFAKGLPQFEVECGAQGDSLRLTLLRCVGWLSRKDLDSRDGNGGWTLATPGAQEQGMRAFEFAICPHAGLADAELYARALEYVAGVHAVQTARTRTALRPDCEVLRISAPGVFVSALKRAEDGCGYVARLVNMTPDAQNCRVECMLSGAMLRRLTADERELGDAESAGTLELALRPWQFVTVGIKVRG</sequence>
<dbReference type="Pfam" id="PF09261">
    <property type="entry name" value="Alpha-mann_mid"/>
    <property type="match status" value="1"/>
</dbReference>
<dbReference type="Gene3D" id="2.70.98.30">
    <property type="entry name" value="Golgi alpha-mannosidase II, domain 4"/>
    <property type="match status" value="1"/>
</dbReference>